<feature type="domain" description="PEP-utilising enzyme mobile" evidence="1">
    <location>
        <begin position="815"/>
        <end position="884"/>
    </location>
</feature>
<reference evidence="3" key="1">
    <citation type="submission" date="2022-04" db="EMBL/GenBank/DDBJ databases">
        <title>Complete genome of Methanoplanus endosymbiosus DSM 3599.</title>
        <authorList>
            <person name="Chen S.-C."/>
            <person name="You Y.-T."/>
            <person name="Zhou Y.-Z."/>
            <person name="Lai M.-C."/>
        </authorList>
    </citation>
    <scope>NUCLEOTIDE SEQUENCE</scope>
    <source>
        <strain evidence="3">DSM 3599</strain>
    </source>
</reference>
<accession>A0A9E7PM15</accession>
<evidence type="ECO:0000259" key="2">
    <source>
        <dbReference type="Pfam" id="PF01326"/>
    </source>
</evidence>
<evidence type="ECO:0000313" key="4">
    <source>
        <dbReference type="Proteomes" id="UP001060368"/>
    </source>
</evidence>
<dbReference type="EMBL" id="CP096115">
    <property type="protein sequence ID" value="UUX92643.1"/>
    <property type="molecule type" value="Genomic_DNA"/>
</dbReference>
<dbReference type="GO" id="GO:0005524">
    <property type="term" value="F:ATP binding"/>
    <property type="evidence" value="ECO:0007669"/>
    <property type="project" value="InterPro"/>
</dbReference>
<dbReference type="PANTHER" id="PTHR43615">
    <property type="entry name" value="PHOSPHOENOLPYRUVATE SYNTHASE-RELATED"/>
    <property type="match status" value="1"/>
</dbReference>
<evidence type="ECO:0000259" key="1">
    <source>
        <dbReference type="Pfam" id="PF00391"/>
    </source>
</evidence>
<dbReference type="InterPro" id="IPR013815">
    <property type="entry name" value="ATP_grasp_subdomain_1"/>
</dbReference>
<name>A0A9E7PM15_9EURY</name>
<dbReference type="InterPro" id="IPR008279">
    <property type="entry name" value="PEP-util_enz_mobile_dom"/>
</dbReference>
<dbReference type="Gene3D" id="3.50.30.10">
    <property type="entry name" value="Phosphohistidine domain"/>
    <property type="match status" value="1"/>
</dbReference>
<dbReference type="GeneID" id="74306130"/>
<dbReference type="InterPro" id="IPR002192">
    <property type="entry name" value="PPDK_AMP/ATP-bd"/>
</dbReference>
<dbReference type="Proteomes" id="UP001060368">
    <property type="component" value="Chromosome"/>
</dbReference>
<dbReference type="RefSeq" id="WP_257742787.1">
    <property type="nucleotide sequence ID" value="NZ_CP096115.1"/>
</dbReference>
<dbReference type="KEGG" id="mend:L6E24_00510"/>
<dbReference type="Pfam" id="PF00391">
    <property type="entry name" value="PEP-utilizers"/>
    <property type="match status" value="1"/>
</dbReference>
<feature type="domain" description="Pyruvate phosphate dikinase AMP/ATP-binding" evidence="2">
    <location>
        <begin position="29"/>
        <end position="322"/>
    </location>
</feature>
<sequence length="892" mass="100287">MVQIYSDKSMIKMQTIYHFNDNIIPELREVGGKALSLIKMTDGGLPVPPGFVLTSSFFQPWVDEIQATEDWKNLLASDSDKQEELSGRLKARCKELKFTDEQNRQITDALNAISHKGLMIFAVRSSSPEEDLEYASFAGVYDSVLGVIPEKLEDAVKTVFSSALDIRAIKYKEQHGFGIDRIIIAVIIQEQIASEVAGVGFSINPLSNCYDEAVINANWGLGESIVSGAATPDQYVIDKFSGDFKTKKTGGKEVSYFLRDDASIETVNVLKNNEMSLSDEEALKLKDLLVKVEEYYKMPMDIEWAFAHNNLYLVQARPITTYVPLPPEIMTKPAEKRRLYLDLTLVEQGISSPLSPMGARWFSDTFDFMMVRRIGHDVGHDIINGLGGSAGGRTYINLSNMLWIHDPEGIAKKIEGLDSYSAEIIRSINPDDYKSSQRPPELRAVKIKGLYHTAGVLGRSLEGMITPEKLKEKYIAGVDAYLNRLKEEDAQELSIEEYYRAVTKDAVDLIQDVTIPTLIDAEIAKQQLRKLFCDEDPDIKYLADRLDRALPDNVTTEMGLEIYDLSVAAKNAGNLAPEKLEESISARKLPEDFLSLWDSFMEKYGFRGPLEIDLKSPRYAEEPLTLINQMQNFAMVSVDAESPKARFLRQQKEREEGYDKLCTHFSDKTDKLHKFKKLYKIVVMFGGFREVHKYYLMMANYRIRQRALDAGRRLAAEGRLDSFEDVFKLTVYDLQKGLDNPDSDLREITEENMAFISRLNQVKAFPPVIDSRGEILRPPKRESKDGELYGDPVSSGVIRGPVNIMRYPGEKPVMPGDILVIHAADPGWTPLFITAGGIILEVGGMLQHGSIIAREYGKPCIAGVEDVLSLFEDGQMVELNGAEGSVRFIKDQ</sequence>
<dbReference type="GO" id="GO:0016301">
    <property type="term" value="F:kinase activity"/>
    <property type="evidence" value="ECO:0007669"/>
    <property type="project" value="InterPro"/>
</dbReference>
<dbReference type="Gene3D" id="3.30.470.20">
    <property type="entry name" value="ATP-grasp fold, B domain"/>
    <property type="match status" value="1"/>
</dbReference>
<dbReference type="InterPro" id="IPR036637">
    <property type="entry name" value="Phosphohistidine_dom_sf"/>
</dbReference>
<dbReference type="SUPFAM" id="SSF52009">
    <property type="entry name" value="Phosphohistidine domain"/>
    <property type="match status" value="1"/>
</dbReference>
<proteinExistence type="predicted"/>
<dbReference type="AlphaFoldDB" id="A0A9E7PM15"/>
<dbReference type="Pfam" id="PF01326">
    <property type="entry name" value="PPDK_N"/>
    <property type="match status" value="1"/>
</dbReference>
<dbReference type="PANTHER" id="PTHR43615:SF1">
    <property type="entry name" value="PPDK_N DOMAIN-CONTAINING PROTEIN"/>
    <property type="match status" value="1"/>
</dbReference>
<organism evidence="3 4">
    <name type="scientific">Methanoplanus endosymbiosus</name>
    <dbReference type="NCBI Taxonomy" id="33865"/>
    <lineage>
        <taxon>Archaea</taxon>
        <taxon>Methanobacteriati</taxon>
        <taxon>Methanobacteriota</taxon>
        <taxon>Stenosarchaea group</taxon>
        <taxon>Methanomicrobia</taxon>
        <taxon>Methanomicrobiales</taxon>
        <taxon>Methanomicrobiaceae</taxon>
        <taxon>Methanoplanus</taxon>
    </lineage>
</organism>
<dbReference type="Gene3D" id="3.30.1490.20">
    <property type="entry name" value="ATP-grasp fold, A domain"/>
    <property type="match status" value="1"/>
</dbReference>
<evidence type="ECO:0000313" key="3">
    <source>
        <dbReference type="EMBL" id="UUX92643.1"/>
    </source>
</evidence>
<gene>
    <name evidence="3" type="ORF">L6E24_00510</name>
</gene>
<dbReference type="SUPFAM" id="SSF56059">
    <property type="entry name" value="Glutathione synthetase ATP-binding domain-like"/>
    <property type="match status" value="1"/>
</dbReference>
<protein>
    <submittedName>
        <fullName evidence="3">PEP-utilizing enzyme</fullName>
    </submittedName>
</protein>
<dbReference type="InterPro" id="IPR051549">
    <property type="entry name" value="PEP_Utilizing_Enz"/>
</dbReference>
<keyword evidence="4" id="KW-1185">Reference proteome</keyword>